<reference evidence="2" key="1">
    <citation type="journal article" date="2016" name="Sci. Rep.">
        <title>Molecular characterization of firefly nuptial gifts: a multi-omics approach sheds light on postcopulatory sexual selection.</title>
        <authorList>
            <person name="Al-Wathiqui N."/>
            <person name="Fallon T.R."/>
            <person name="South A."/>
            <person name="Weng J.K."/>
            <person name="Lewis S.M."/>
        </authorList>
    </citation>
    <scope>NUCLEOTIDE SEQUENCE</scope>
</reference>
<dbReference type="Pfam" id="PF17182">
    <property type="entry name" value="OSK"/>
    <property type="match status" value="1"/>
</dbReference>
<protein>
    <recommendedName>
        <fullName evidence="1">OSK domain-containing protein</fullName>
    </recommendedName>
</protein>
<dbReference type="GeneID" id="116165286"/>
<dbReference type="InterPro" id="IPR036514">
    <property type="entry name" value="SGNH_hydro_sf"/>
</dbReference>
<dbReference type="KEGG" id="ppyr:116165286"/>
<name>A0A1Y1NFH5_PHOPY</name>
<dbReference type="EMBL" id="GEZM01003782">
    <property type="protein sequence ID" value="JAV96571.1"/>
    <property type="molecule type" value="Transcribed_RNA"/>
</dbReference>
<dbReference type="CDD" id="cd00229">
    <property type="entry name" value="SGNH_hydrolase"/>
    <property type="match status" value="1"/>
</dbReference>
<accession>A0A1Y1NFH5</accession>
<proteinExistence type="predicted"/>
<dbReference type="PANTHER" id="PTHR30383:SF29">
    <property type="entry name" value="SGNH HYDROLASE-TYPE ESTERASE DOMAIN-CONTAINING PROTEIN"/>
    <property type="match status" value="1"/>
</dbReference>
<dbReference type="RefSeq" id="XP_031335438.1">
    <property type="nucleotide sequence ID" value="XM_031479578.1"/>
</dbReference>
<dbReference type="AlphaFoldDB" id="A0A1Y1NFH5"/>
<dbReference type="OrthoDB" id="10034606at2759"/>
<dbReference type="SUPFAM" id="SSF52266">
    <property type="entry name" value="SGNH hydrolase"/>
    <property type="match status" value="1"/>
</dbReference>
<evidence type="ECO:0000259" key="1">
    <source>
        <dbReference type="Pfam" id="PF17182"/>
    </source>
</evidence>
<dbReference type="Gene3D" id="3.40.50.1110">
    <property type="entry name" value="SGNH hydrolase"/>
    <property type="match status" value="1"/>
</dbReference>
<feature type="domain" description="OSK" evidence="1">
    <location>
        <begin position="33"/>
        <end position="157"/>
    </location>
</feature>
<dbReference type="PANTHER" id="PTHR30383">
    <property type="entry name" value="THIOESTERASE 1/PROTEASE 1/LYSOPHOSPHOLIPASE L1"/>
    <property type="match status" value="1"/>
</dbReference>
<dbReference type="KEGG" id="ppyr:116158705"/>
<organism evidence="2">
    <name type="scientific">Photinus pyralis</name>
    <name type="common">Common eastern firefly</name>
    <name type="synonym">Lampyris pyralis</name>
    <dbReference type="NCBI Taxonomy" id="7054"/>
    <lineage>
        <taxon>Eukaryota</taxon>
        <taxon>Metazoa</taxon>
        <taxon>Ecdysozoa</taxon>
        <taxon>Arthropoda</taxon>
        <taxon>Hexapoda</taxon>
        <taxon>Insecta</taxon>
        <taxon>Pterygota</taxon>
        <taxon>Neoptera</taxon>
        <taxon>Endopterygota</taxon>
        <taxon>Coleoptera</taxon>
        <taxon>Polyphaga</taxon>
        <taxon>Elateriformia</taxon>
        <taxon>Elateroidea</taxon>
        <taxon>Lampyridae</taxon>
        <taxon>Lampyrinae</taxon>
        <taxon>Photinus</taxon>
    </lineage>
</organism>
<sequence>MATFFGLGDSVLRRVLVEGQGVSTSRIYGKLVVDLCIGGQTISQLRKRVERSRSDESEWFVPRNTPLVVLIGTNDILRSGRASVVFNNLKRLLITLEKWSRITPITLCTLPPIKHASPDVRHQLHKYNTSIRTLCSNRCDVFRLLDLYALLDAENYEGHFFERDGIHPNREGLLRIYDSISSLFN</sequence>
<dbReference type="RefSeq" id="XP_031327392.1">
    <property type="nucleotide sequence ID" value="XM_031471532.1"/>
</dbReference>
<evidence type="ECO:0000313" key="2">
    <source>
        <dbReference type="EMBL" id="JAV96571.1"/>
    </source>
</evidence>
<dbReference type="RefSeq" id="XP_031335439.1">
    <property type="nucleotide sequence ID" value="XM_031479579.1"/>
</dbReference>
<dbReference type="InterPro" id="IPR033447">
    <property type="entry name" value="OSK"/>
</dbReference>
<dbReference type="EMBL" id="GEZM01003781">
    <property type="protein sequence ID" value="JAV96572.1"/>
    <property type="molecule type" value="Transcribed_RNA"/>
</dbReference>
<dbReference type="InterPro" id="IPR051532">
    <property type="entry name" value="Ester_Hydrolysis_Enzymes"/>
</dbReference>
<dbReference type="GeneID" id="116158705"/>